<sequence>MTIFNESLHFGETNNGQNKWSTLFLRSDKLDELLILTFNPAMFPKWNMFFRKLQINKWQKQQSILFSPAYSRVIRENVAGNAQLSKLSEKAIELIDANDVLIRESKQLIRENGILEENEKELTIRNMSSLKVLEIQTLTMARQGEMIKPGNSIINMLTVKCKQQQKVISDIEKNVSQTKNTEISNNFLKQDCANIKIKLDDVIKNNKMLRKQQNELKRVNNLQKNENNDLINILKVTVNQLKFVFSSSNSHNDVESDYKDDPEADSIEKHNALLVTILYILKKANDHNVGINIEDLSNKLLHSEQISTLKQTQPDTKILVKKDKICHYKLGDLGLVPDRLDQRTISSRLSQLSDTVKFKLHVAKSKSIGIQTEHLKNHEMYNNIAKNNTSGTSKSKQYTLVQFKNFLQNL</sequence>
<evidence type="ECO:0000256" key="2">
    <source>
        <dbReference type="ARBA" id="ARBA00010841"/>
    </source>
</evidence>
<keyword evidence="6" id="KW-0966">Cell projection</keyword>
<evidence type="ECO:0000256" key="1">
    <source>
        <dbReference type="ARBA" id="ARBA00004138"/>
    </source>
</evidence>
<dbReference type="InterPro" id="IPR038844">
    <property type="entry name" value="CFAP157"/>
</dbReference>
<evidence type="ECO:0000313" key="8">
    <source>
        <dbReference type="EMBL" id="OAF66417.1"/>
    </source>
</evidence>
<reference evidence="8 9" key="1">
    <citation type="submission" date="2016-04" db="EMBL/GenBank/DDBJ databases">
        <title>The genome of Intoshia linei affirms orthonectids as highly simplified spiralians.</title>
        <authorList>
            <person name="Mikhailov K.V."/>
            <person name="Slusarev G.S."/>
            <person name="Nikitin M.A."/>
            <person name="Logacheva M.D."/>
            <person name="Penin A."/>
            <person name="Aleoshin V."/>
            <person name="Panchin Y.V."/>
        </authorList>
    </citation>
    <scope>NUCLEOTIDE SEQUENCE [LARGE SCALE GENOMIC DNA]</scope>
    <source>
        <strain evidence="8">Intl2013</strain>
        <tissue evidence="8">Whole animal</tissue>
    </source>
</reference>
<dbReference type="Proteomes" id="UP000078046">
    <property type="component" value="Unassembled WGS sequence"/>
</dbReference>
<evidence type="ECO:0000256" key="5">
    <source>
        <dbReference type="ARBA" id="ARBA00023069"/>
    </source>
</evidence>
<feature type="coiled-coil region" evidence="7">
    <location>
        <begin position="199"/>
        <end position="229"/>
    </location>
</feature>
<comment type="subcellular location">
    <subcellularLocation>
        <location evidence="1">Cell projection</location>
        <location evidence="1">Cilium</location>
    </subcellularLocation>
</comment>
<proteinExistence type="inferred from homology"/>
<dbReference type="EMBL" id="LWCA01000938">
    <property type="protein sequence ID" value="OAF66417.1"/>
    <property type="molecule type" value="Genomic_DNA"/>
</dbReference>
<keyword evidence="5" id="KW-0969">Cilium</keyword>
<evidence type="ECO:0000256" key="3">
    <source>
        <dbReference type="ARBA" id="ARBA00014087"/>
    </source>
</evidence>
<evidence type="ECO:0000256" key="6">
    <source>
        <dbReference type="ARBA" id="ARBA00023273"/>
    </source>
</evidence>
<organism evidence="8 9">
    <name type="scientific">Intoshia linei</name>
    <dbReference type="NCBI Taxonomy" id="1819745"/>
    <lineage>
        <taxon>Eukaryota</taxon>
        <taxon>Metazoa</taxon>
        <taxon>Spiralia</taxon>
        <taxon>Lophotrochozoa</taxon>
        <taxon>Mesozoa</taxon>
        <taxon>Orthonectida</taxon>
        <taxon>Rhopaluridae</taxon>
        <taxon>Intoshia</taxon>
    </lineage>
</organism>
<comment type="similarity">
    <text evidence="2">Belongs to the CFAP157 family.</text>
</comment>
<keyword evidence="4 7" id="KW-0175">Coiled coil</keyword>
<evidence type="ECO:0000313" key="9">
    <source>
        <dbReference type="Proteomes" id="UP000078046"/>
    </source>
</evidence>
<evidence type="ECO:0000256" key="7">
    <source>
        <dbReference type="SAM" id="Coils"/>
    </source>
</evidence>
<dbReference type="AlphaFoldDB" id="A0A177AWL9"/>
<dbReference type="GO" id="GO:0036064">
    <property type="term" value="C:ciliary basal body"/>
    <property type="evidence" value="ECO:0007669"/>
    <property type="project" value="TreeGrafter"/>
</dbReference>
<dbReference type="PANTHER" id="PTHR31954">
    <property type="entry name" value="CILIA- AND FLAGELLA-ASSOCIATED PROTEIN 157"/>
    <property type="match status" value="1"/>
</dbReference>
<keyword evidence="9" id="KW-1185">Reference proteome</keyword>
<protein>
    <recommendedName>
        <fullName evidence="3">Cilia- and flagella-associated protein 157</fullName>
    </recommendedName>
</protein>
<comment type="caution">
    <text evidence="8">The sequence shown here is derived from an EMBL/GenBank/DDBJ whole genome shotgun (WGS) entry which is preliminary data.</text>
</comment>
<gene>
    <name evidence="8" type="ORF">A3Q56_05859</name>
</gene>
<evidence type="ECO:0000256" key="4">
    <source>
        <dbReference type="ARBA" id="ARBA00023054"/>
    </source>
</evidence>
<dbReference type="OrthoDB" id="166611at2759"/>
<dbReference type="PANTHER" id="PTHR31954:SF1">
    <property type="entry name" value="CILIA- AND FLAGELLA-ASSOCIATED PROTEIN 157"/>
    <property type="match status" value="1"/>
</dbReference>
<accession>A0A177AWL9</accession>
<name>A0A177AWL9_9BILA</name>
<dbReference type="GO" id="GO:0008017">
    <property type="term" value="F:microtubule binding"/>
    <property type="evidence" value="ECO:0007669"/>
    <property type="project" value="TreeGrafter"/>
</dbReference>